<evidence type="ECO:0000256" key="1">
    <source>
        <dbReference type="SAM" id="MobiDB-lite"/>
    </source>
</evidence>
<evidence type="ECO:0000313" key="4">
    <source>
        <dbReference type="WBParaSite" id="HCON_00020570-00001"/>
    </source>
</evidence>
<dbReference type="Pfam" id="PF15038">
    <property type="entry name" value="Jiraiya"/>
    <property type="match status" value="1"/>
</dbReference>
<dbReference type="AlphaFoldDB" id="A0A7I4XWG8"/>
<keyword evidence="2" id="KW-1133">Transmembrane helix</keyword>
<dbReference type="WBParaSite" id="HCON_00020570-00001">
    <property type="protein sequence ID" value="HCON_00020570-00001"/>
    <property type="gene ID" value="HCON_00020570"/>
</dbReference>
<proteinExistence type="predicted"/>
<dbReference type="OMA" id="EADTNFH"/>
<reference evidence="4" key="1">
    <citation type="submission" date="2020-12" db="UniProtKB">
        <authorList>
            <consortium name="WormBaseParasite"/>
        </authorList>
    </citation>
    <scope>IDENTIFICATION</scope>
    <source>
        <strain evidence="4">MHco3</strain>
    </source>
</reference>
<feature type="region of interest" description="Disordered" evidence="1">
    <location>
        <begin position="48"/>
        <end position="68"/>
    </location>
</feature>
<keyword evidence="2" id="KW-0812">Transmembrane</keyword>
<feature type="transmembrane region" description="Helical" evidence="2">
    <location>
        <begin position="176"/>
        <end position="199"/>
    </location>
</feature>
<feature type="transmembrane region" description="Helical" evidence="2">
    <location>
        <begin position="78"/>
        <end position="98"/>
    </location>
</feature>
<name>A0A7I4XWG8_HAECO</name>
<evidence type="ECO:0000256" key="2">
    <source>
        <dbReference type="SAM" id="Phobius"/>
    </source>
</evidence>
<dbReference type="InterPro" id="IPR029201">
    <property type="entry name" value="Jiraiya"/>
</dbReference>
<feature type="transmembrane region" description="Helical" evidence="2">
    <location>
        <begin position="211"/>
        <end position="233"/>
    </location>
</feature>
<sequence>MAYQIHTSTPCRPGIPSASEYIFPISPSCRNALIPPSILKKPGHSLGSTEMISSQTSDSSTASTSKNSQNSDRVKLKIALRLLTTMAVATGVLSVMSLQFFLQVNWSVLIAKYVTLKQFYYMASEIGETLDVAVLICSTTAFFISLLQIFFVLKLYKSHNAATPLEYLDRTSFMRLVIYSFWFLSVVFMIAAILLLCVLNPARGTISKGVGLSLGVSAMLCCGVTTLKTILFLDTVHIVAYYQQ</sequence>
<accession>A0A7I4XWG8</accession>
<dbReference type="Proteomes" id="UP000025227">
    <property type="component" value="Unplaced"/>
</dbReference>
<keyword evidence="2" id="KW-0472">Membrane</keyword>
<organism evidence="3 4">
    <name type="scientific">Haemonchus contortus</name>
    <name type="common">Barber pole worm</name>
    <dbReference type="NCBI Taxonomy" id="6289"/>
    <lineage>
        <taxon>Eukaryota</taxon>
        <taxon>Metazoa</taxon>
        <taxon>Ecdysozoa</taxon>
        <taxon>Nematoda</taxon>
        <taxon>Chromadorea</taxon>
        <taxon>Rhabditida</taxon>
        <taxon>Rhabditina</taxon>
        <taxon>Rhabditomorpha</taxon>
        <taxon>Strongyloidea</taxon>
        <taxon>Trichostrongylidae</taxon>
        <taxon>Haemonchus</taxon>
    </lineage>
</organism>
<feature type="transmembrane region" description="Helical" evidence="2">
    <location>
        <begin position="132"/>
        <end position="156"/>
    </location>
</feature>
<protein>
    <submittedName>
        <fullName evidence="4">CASP-like protein</fullName>
    </submittedName>
</protein>
<evidence type="ECO:0000313" key="3">
    <source>
        <dbReference type="Proteomes" id="UP000025227"/>
    </source>
</evidence>
<dbReference type="OrthoDB" id="5832709at2759"/>
<keyword evidence="3" id="KW-1185">Reference proteome</keyword>